<sequence length="249" mass="28312">MKIFFDWILHPLRRPFFILFLTFNTIVACLVAIIVSQFERKGNLAHDVGKYWSLLNIFLSGTRLKIKGKEKINKNLTYIVMSNHQSLIDVWALFGKIPLQFRWIVKSEIRKVPIFGYTLERAGHIYIDRKNRESASISLETASRKINKGTSVIIFPEGTRSEDGHLLRFRIGGAIIALKSGVPILPVTINGSRFVLPKNTLAVMPGKIEIVVGDVIDPSGYDENNQDELMEKIKEAIEKNLDLEYGKLT</sequence>
<proteinExistence type="inferred from homology"/>
<evidence type="ECO:0000256" key="7">
    <source>
        <dbReference type="ARBA" id="ARBA00016139"/>
    </source>
</evidence>
<accession>A0A8J6NR38</accession>
<dbReference type="EMBL" id="JACNIG010000101">
    <property type="protein sequence ID" value="MBC8431009.1"/>
    <property type="molecule type" value="Genomic_DNA"/>
</dbReference>
<evidence type="ECO:0000256" key="12">
    <source>
        <dbReference type="ARBA" id="ARBA00023098"/>
    </source>
</evidence>
<evidence type="ECO:0000256" key="2">
    <source>
        <dbReference type="ARBA" id="ARBA00004417"/>
    </source>
</evidence>
<comment type="similarity">
    <text evidence="5 18">Belongs to the 1-acyl-sn-glycerol-3-phosphate acyltransferase family.</text>
</comment>
<evidence type="ECO:0000259" key="20">
    <source>
        <dbReference type="SMART" id="SM00563"/>
    </source>
</evidence>
<keyword evidence="15 18" id="KW-1208">Phospholipid metabolism</keyword>
<dbReference type="InterPro" id="IPR004552">
    <property type="entry name" value="AGP_acyltrans"/>
</dbReference>
<comment type="pathway">
    <text evidence="3">Phospholipid metabolism; CDP-diacylglycerol biosynthesis; CDP-diacylglycerol from sn-glycerol 3-phosphate: step 2/3.</text>
</comment>
<keyword evidence="12 18" id="KW-0443">Lipid metabolism</keyword>
<protein>
    <recommendedName>
        <fullName evidence="7 18">1-acyl-sn-glycerol-3-phosphate acyltransferase</fullName>
        <ecNumber evidence="6 18">2.3.1.51</ecNumber>
    </recommendedName>
</protein>
<dbReference type="AlphaFoldDB" id="A0A8J6NR38"/>
<dbReference type="GO" id="GO:0003841">
    <property type="term" value="F:1-acylglycerol-3-phosphate O-acyltransferase activity"/>
    <property type="evidence" value="ECO:0007669"/>
    <property type="project" value="UniProtKB-UniRule"/>
</dbReference>
<comment type="subcellular location">
    <subcellularLocation>
        <location evidence="2">Cell inner membrane</location>
        <topology evidence="2">Peripheral membrane protein</topology>
    </subcellularLocation>
</comment>
<evidence type="ECO:0000256" key="5">
    <source>
        <dbReference type="ARBA" id="ARBA00008655"/>
    </source>
</evidence>
<evidence type="ECO:0000256" key="18">
    <source>
        <dbReference type="RuleBase" id="RU361267"/>
    </source>
</evidence>
<reference evidence="21 22" key="1">
    <citation type="submission" date="2020-08" db="EMBL/GenBank/DDBJ databases">
        <title>Bridging the membrane lipid divide: bacteria of the FCB group superphylum have the potential to synthesize archaeal ether lipids.</title>
        <authorList>
            <person name="Villanueva L."/>
            <person name="Von Meijenfeldt F.A.B."/>
            <person name="Westbye A.B."/>
            <person name="Yadav S."/>
            <person name="Hopmans E.C."/>
            <person name="Dutilh B.E."/>
            <person name="Sinninghe Damste J.S."/>
        </authorList>
    </citation>
    <scope>NUCLEOTIDE SEQUENCE [LARGE SCALE GENOMIC DNA]</scope>
    <source>
        <strain evidence="21">NIOZ-UU17</strain>
    </source>
</reference>
<dbReference type="SUPFAM" id="SSF69593">
    <property type="entry name" value="Glycerol-3-phosphate (1)-acyltransferase"/>
    <property type="match status" value="1"/>
</dbReference>
<keyword evidence="9 18" id="KW-0444">Lipid biosynthesis</keyword>
<keyword evidence="14 18" id="KW-0594">Phospholipid biosynthesis</keyword>
<comment type="function">
    <text evidence="17">Converts lysophosphatidic acid (LPA) into phosphatidic acid by incorporating acyl moiety at the 2 position.</text>
</comment>
<evidence type="ECO:0000313" key="22">
    <source>
        <dbReference type="Proteomes" id="UP000605201"/>
    </source>
</evidence>
<dbReference type="UniPathway" id="UPA00557">
    <property type="reaction ID" value="UER00613"/>
</dbReference>
<evidence type="ECO:0000256" key="19">
    <source>
        <dbReference type="SAM" id="Phobius"/>
    </source>
</evidence>
<evidence type="ECO:0000256" key="10">
    <source>
        <dbReference type="ARBA" id="ARBA00022519"/>
    </source>
</evidence>
<evidence type="ECO:0000256" key="15">
    <source>
        <dbReference type="ARBA" id="ARBA00023264"/>
    </source>
</evidence>
<evidence type="ECO:0000256" key="17">
    <source>
        <dbReference type="ARBA" id="ARBA00037183"/>
    </source>
</evidence>
<comment type="caution">
    <text evidence="21">The sequence shown here is derived from an EMBL/GenBank/DDBJ whole genome shotgun (WGS) entry which is preliminary data.</text>
</comment>
<evidence type="ECO:0000256" key="16">
    <source>
        <dbReference type="ARBA" id="ARBA00023315"/>
    </source>
</evidence>
<evidence type="ECO:0000256" key="4">
    <source>
        <dbReference type="ARBA" id="ARBA00005189"/>
    </source>
</evidence>
<evidence type="ECO:0000256" key="11">
    <source>
        <dbReference type="ARBA" id="ARBA00022679"/>
    </source>
</evidence>
<dbReference type="PROSITE" id="PS51257">
    <property type="entry name" value="PROKAR_LIPOPROTEIN"/>
    <property type="match status" value="1"/>
</dbReference>
<evidence type="ECO:0000256" key="9">
    <source>
        <dbReference type="ARBA" id="ARBA00022516"/>
    </source>
</evidence>
<dbReference type="SMART" id="SM00563">
    <property type="entry name" value="PlsC"/>
    <property type="match status" value="1"/>
</dbReference>
<dbReference type="GO" id="GO:0005886">
    <property type="term" value="C:plasma membrane"/>
    <property type="evidence" value="ECO:0007669"/>
    <property type="project" value="UniProtKB-SubCell"/>
</dbReference>
<comment type="domain">
    <text evidence="18">The HXXXXD motif is essential for acyltransferase activity and may constitute the binding site for the phosphate moiety of the glycerol-3-phosphate.</text>
</comment>
<dbReference type="Proteomes" id="UP000605201">
    <property type="component" value="Unassembled WGS sequence"/>
</dbReference>
<comment type="pathway">
    <text evidence="4">Lipid metabolism.</text>
</comment>
<dbReference type="NCBIfam" id="TIGR00530">
    <property type="entry name" value="AGP_acyltrn"/>
    <property type="match status" value="1"/>
</dbReference>
<gene>
    <name evidence="21" type="ORF">H8D96_03725</name>
</gene>
<keyword evidence="8" id="KW-1003">Cell membrane</keyword>
<organism evidence="21 22">
    <name type="scientific">Candidatus Desulfatibia vada</name>
    <dbReference type="NCBI Taxonomy" id="2841696"/>
    <lineage>
        <taxon>Bacteria</taxon>
        <taxon>Pseudomonadati</taxon>
        <taxon>Thermodesulfobacteriota</taxon>
        <taxon>Desulfobacteria</taxon>
        <taxon>Desulfobacterales</taxon>
        <taxon>Desulfobacterales incertae sedis</taxon>
        <taxon>Candidatus Desulfatibia</taxon>
    </lineage>
</organism>
<evidence type="ECO:0000256" key="6">
    <source>
        <dbReference type="ARBA" id="ARBA00013211"/>
    </source>
</evidence>
<keyword evidence="11 18" id="KW-0808">Transferase</keyword>
<keyword evidence="10" id="KW-0997">Cell inner membrane</keyword>
<keyword evidence="19" id="KW-1133">Transmembrane helix</keyword>
<evidence type="ECO:0000256" key="3">
    <source>
        <dbReference type="ARBA" id="ARBA00004728"/>
    </source>
</evidence>
<dbReference type="Pfam" id="PF01553">
    <property type="entry name" value="Acyltransferase"/>
    <property type="match status" value="1"/>
</dbReference>
<dbReference type="InterPro" id="IPR002123">
    <property type="entry name" value="Plipid/glycerol_acylTrfase"/>
</dbReference>
<evidence type="ECO:0000256" key="8">
    <source>
        <dbReference type="ARBA" id="ARBA00022475"/>
    </source>
</evidence>
<dbReference type="GO" id="GO:0016024">
    <property type="term" value="P:CDP-diacylglycerol biosynthetic process"/>
    <property type="evidence" value="ECO:0007669"/>
    <property type="project" value="UniProtKB-UniPathway"/>
</dbReference>
<keyword evidence="19" id="KW-0812">Transmembrane</keyword>
<feature type="transmembrane region" description="Helical" evidence="19">
    <location>
        <begin position="16"/>
        <end position="35"/>
    </location>
</feature>
<dbReference type="CDD" id="cd07989">
    <property type="entry name" value="LPLAT_AGPAT-like"/>
    <property type="match status" value="1"/>
</dbReference>
<keyword evidence="16 18" id="KW-0012">Acyltransferase</keyword>
<dbReference type="EC" id="2.3.1.51" evidence="6 18"/>
<comment type="catalytic activity">
    <reaction evidence="1 18">
        <text>a 1-acyl-sn-glycero-3-phosphate + an acyl-CoA = a 1,2-diacyl-sn-glycero-3-phosphate + CoA</text>
        <dbReference type="Rhea" id="RHEA:19709"/>
        <dbReference type="ChEBI" id="CHEBI:57287"/>
        <dbReference type="ChEBI" id="CHEBI:57970"/>
        <dbReference type="ChEBI" id="CHEBI:58342"/>
        <dbReference type="ChEBI" id="CHEBI:58608"/>
        <dbReference type="EC" id="2.3.1.51"/>
    </reaction>
</comment>
<evidence type="ECO:0000256" key="13">
    <source>
        <dbReference type="ARBA" id="ARBA00023136"/>
    </source>
</evidence>
<dbReference type="PANTHER" id="PTHR10434:SF59">
    <property type="entry name" value="1-ACYL-SN-GLYCEROL-3-PHOSPHATE ACYLTRANSFERASE"/>
    <property type="match status" value="1"/>
</dbReference>
<dbReference type="GO" id="GO:0006654">
    <property type="term" value="P:phosphatidic acid biosynthetic process"/>
    <property type="evidence" value="ECO:0007669"/>
    <property type="project" value="TreeGrafter"/>
</dbReference>
<evidence type="ECO:0000256" key="1">
    <source>
        <dbReference type="ARBA" id="ARBA00001141"/>
    </source>
</evidence>
<dbReference type="PANTHER" id="PTHR10434">
    <property type="entry name" value="1-ACYL-SN-GLYCEROL-3-PHOSPHATE ACYLTRANSFERASE"/>
    <property type="match status" value="1"/>
</dbReference>
<keyword evidence="13 19" id="KW-0472">Membrane</keyword>
<evidence type="ECO:0000256" key="14">
    <source>
        <dbReference type="ARBA" id="ARBA00023209"/>
    </source>
</evidence>
<feature type="domain" description="Phospholipid/glycerol acyltransferase" evidence="20">
    <location>
        <begin position="78"/>
        <end position="192"/>
    </location>
</feature>
<evidence type="ECO:0000313" key="21">
    <source>
        <dbReference type="EMBL" id="MBC8431009.1"/>
    </source>
</evidence>
<name>A0A8J6NR38_9BACT</name>